<proteinExistence type="predicted"/>
<dbReference type="EMBL" id="JAPDDT010000007">
    <property type="protein sequence ID" value="MCW1924086.1"/>
    <property type="molecule type" value="Genomic_DNA"/>
</dbReference>
<accession>A0ABT3GKV1</accession>
<name>A0ABT3GKV1_9BACT</name>
<evidence type="ECO:0000256" key="1">
    <source>
        <dbReference type="SAM" id="SignalP"/>
    </source>
</evidence>
<protein>
    <recommendedName>
        <fullName evidence="4">PEP-CTERM sorting domain-containing protein</fullName>
    </recommendedName>
</protein>
<keyword evidence="3" id="KW-1185">Reference proteome</keyword>
<keyword evidence="1" id="KW-0732">Signal</keyword>
<reference evidence="2 3" key="1">
    <citation type="submission" date="2022-10" db="EMBL/GenBank/DDBJ databases">
        <title>Luteolibacter arcticus strain CCTCC AB 2014275, whole genome shotgun sequencing project.</title>
        <authorList>
            <person name="Zhao G."/>
            <person name="Shen L."/>
        </authorList>
    </citation>
    <scope>NUCLEOTIDE SEQUENCE [LARGE SCALE GENOMIC DNA]</scope>
    <source>
        <strain evidence="2 3">CCTCC AB 2014275</strain>
    </source>
</reference>
<sequence>MTLSLRAALPVLLLGLATGSHAATTLIDNTTLNGSFENGTGTTTITSWSVAPGNAIIERKNDNAQNGGWSLVVGRNSSGGLSGVAVNTGYSIATGDVFDLSFSLRGALNAEATDQVAWSLFYTSDNTLGGTQTQLFSGSNALTGATGLLATSPYNPTGTLSSGAAHLAASGKTLFLSITAGSGFTNDEFARIDSVALSVTSVPEPSLPVMAGLAAITLSVIRRRPL</sequence>
<dbReference type="RefSeq" id="WP_264488194.1">
    <property type="nucleotide sequence ID" value="NZ_JAPDDT010000007.1"/>
</dbReference>
<gene>
    <name evidence="2" type="ORF">OKA05_16080</name>
</gene>
<organism evidence="2 3">
    <name type="scientific">Luteolibacter arcticus</name>
    <dbReference type="NCBI Taxonomy" id="1581411"/>
    <lineage>
        <taxon>Bacteria</taxon>
        <taxon>Pseudomonadati</taxon>
        <taxon>Verrucomicrobiota</taxon>
        <taxon>Verrucomicrobiia</taxon>
        <taxon>Verrucomicrobiales</taxon>
        <taxon>Verrucomicrobiaceae</taxon>
        <taxon>Luteolibacter</taxon>
    </lineage>
</organism>
<evidence type="ECO:0008006" key="4">
    <source>
        <dbReference type="Google" id="ProtNLM"/>
    </source>
</evidence>
<comment type="caution">
    <text evidence="2">The sequence shown here is derived from an EMBL/GenBank/DDBJ whole genome shotgun (WGS) entry which is preliminary data.</text>
</comment>
<evidence type="ECO:0000313" key="3">
    <source>
        <dbReference type="Proteomes" id="UP001320876"/>
    </source>
</evidence>
<feature type="signal peptide" evidence="1">
    <location>
        <begin position="1"/>
        <end position="22"/>
    </location>
</feature>
<evidence type="ECO:0000313" key="2">
    <source>
        <dbReference type="EMBL" id="MCW1924086.1"/>
    </source>
</evidence>
<dbReference type="Proteomes" id="UP001320876">
    <property type="component" value="Unassembled WGS sequence"/>
</dbReference>
<feature type="chain" id="PRO_5045799735" description="PEP-CTERM sorting domain-containing protein" evidence="1">
    <location>
        <begin position="23"/>
        <end position="226"/>
    </location>
</feature>